<dbReference type="SMART" id="SM00245">
    <property type="entry name" value="TSPc"/>
    <property type="match status" value="1"/>
</dbReference>
<dbReference type="NCBIfam" id="TIGR00225">
    <property type="entry name" value="prc"/>
    <property type="match status" value="1"/>
</dbReference>
<dbReference type="InterPro" id="IPR004447">
    <property type="entry name" value="Peptidase_S41A"/>
</dbReference>
<keyword evidence="4 5" id="KW-0720">Serine protease</keyword>
<dbReference type="GO" id="GO:0007165">
    <property type="term" value="P:signal transduction"/>
    <property type="evidence" value="ECO:0007669"/>
    <property type="project" value="TreeGrafter"/>
</dbReference>
<evidence type="ECO:0000256" key="4">
    <source>
        <dbReference type="ARBA" id="ARBA00022825"/>
    </source>
</evidence>
<gene>
    <name evidence="7" type="ORF">EV696_10520</name>
</gene>
<dbReference type="CDD" id="cd07560">
    <property type="entry name" value="Peptidase_S41_CPP"/>
    <property type="match status" value="1"/>
</dbReference>
<dbReference type="Pfam" id="PF22694">
    <property type="entry name" value="CtpB_N-like"/>
    <property type="match status" value="1"/>
</dbReference>
<dbReference type="Gene3D" id="3.90.226.10">
    <property type="entry name" value="2-enoyl-CoA Hydratase, Chain A, domain 1"/>
    <property type="match status" value="1"/>
</dbReference>
<dbReference type="Proteomes" id="UP000295375">
    <property type="component" value="Unassembled WGS sequence"/>
</dbReference>
<dbReference type="InterPro" id="IPR036034">
    <property type="entry name" value="PDZ_sf"/>
</dbReference>
<proteinExistence type="inferred from homology"/>
<dbReference type="OrthoDB" id="9812068at2"/>
<reference evidence="7 8" key="1">
    <citation type="submission" date="2019-03" db="EMBL/GenBank/DDBJ databases">
        <title>Genomic Encyclopedia of Type Strains, Phase IV (KMG-IV): sequencing the most valuable type-strain genomes for metagenomic binning, comparative biology and taxonomic classification.</title>
        <authorList>
            <person name="Goeker M."/>
        </authorList>
    </citation>
    <scope>NUCLEOTIDE SEQUENCE [LARGE SCALE GENOMIC DNA]</scope>
    <source>
        <strain evidence="7 8">DSM 103792</strain>
    </source>
</reference>
<name>A0A4R6US33_9GAMM</name>
<dbReference type="AlphaFoldDB" id="A0A4R6US33"/>
<keyword evidence="8" id="KW-1185">Reference proteome</keyword>
<dbReference type="PANTHER" id="PTHR32060">
    <property type="entry name" value="TAIL-SPECIFIC PROTEASE"/>
    <property type="match status" value="1"/>
</dbReference>
<evidence type="ECO:0000259" key="6">
    <source>
        <dbReference type="PROSITE" id="PS50106"/>
    </source>
</evidence>
<dbReference type="GO" id="GO:0030288">
    <property type="term" value="C:outer membrane-bounded periplasmic space"/>
    <property type="evidence" value="ECO:0007669"/>
    <property type="project" value="TreeGrafter"/>
</dbReference>
<feature type="domain" description="PDZ" evidence="6">
    <location>
        <begin position="73"/>
        <end position="141"/>
    </location>
</feature>
<dbReference type="CDD" id="cd06782">
    <property type="entry name" value="cpPDZ_CPP-like"/>
    <property type="match status" value="1"/>
</dbReference>
<dbReference type="Pfam" id="PF03572">
    <property type="entry name" value="Peptidase_S41"/>
    <property type="match status" value="1"/>
</dbReference>
<comment type="caution">
    <text evidence="7">The sequence shown here is derived from an EMBL/GenBank/DDBJ whole genome shotgun (WGS) entry which is preliminary data.</text>
</comment>
<evidence type="ECO:0000256" key="3">
    <source>
        <dbReference type="ARBA" id="ARBA00022801"/>
    </source>
</evidence>
<evidence type="ECO:0000256" key="5">
    <source>
        <dbReference type="RuleBase" id="RU004404"/>
    </source>
</evidence>
<dbReference type="GO" id="GO:0006508">
    <property type="term" value="P:proteolysis"/>
    <property type="evidence" value="ECO:0007669"/>
    <property type="project" value="UniProtKB-KW"/>
</dbReference>
<keyword evidence="2 5" id="KW-0645">Protease</keyword>
<dbReference type="EMBL" id="SNYM01000005">
    <property type="protein sequence ID" value="TDQ49046.1"/>
    <property type="molecule type" value="Genomic_DNA"/>
</dbReference>
<dbReference type="Pfam" id="PF13180">
    <property type="entry name" value="PDZ_2"/>
    <property type="match status" value="1"/>
</dbReference>
<dbReference type="SUPFAM" id="SSF52096">
    <property type="entry name" value="ClpP/crotonase"/>
    <property type="match status" value="1"/>
</dbReference>
<evidence type="ECO:0000256" key="1">
    <source>
        <dbReference type="ARBA" id="ARBA00009179"/>
    </source>
</evidence>
<comment type="similarity">
    <text evidence="1 5">Belongs to the peptidase S41A family.</text>
</comment>
<protein>
    <submittedName>
        <fullName evidence="7">Carboxyl-terminal processing protease</fullName>
    </submittedName>
</protein>
<dbReference type="InterPro" id="IPR001478">
    <property type="entry name" value="PDZ"/>
</dbReference>
<accession>A0A4R6US33</accession>
<sequence>MSVVLPLMLYATVAAAPTNELPLEELQALTDAMARIKATYVEDVDDKKLLEGAITGMLATLDPHSSYLSGKTLQRLSESSHGSYGGVGMEVLPVEGEFRVVTPMDDSPAKRAGVLSGDVIVRINDESVHGWKFEKVIESLRGEPGSTVTVQFEREGATAPIDLKLTRAEIQTKSVRHELMDNGVGYLRVSQFQVDSADEMLRSIGALEQEFGKPLRGLVLDLRNNPGGVLRAAIDMSDAFLTEGVLVSTKGRMAGTVSEARADPEQIMAGVPIVVLINEGSASASEIVAGALQDHGRAVIVGARSFGKGSVQTVQRLNADSAIKLTTARYYTPNGRSIQAKGIMPDVLVPSGKWVADEQPTRREADLPRSLQNTDSEDIVVSPSADDSIWQDTQLATAINLLHGLAALQKTP</sequence>
<dbReference type="GO" id="GO:0008236">
    <property type="term" value="F:serine-type peptidase activity"/>
    <property type="evidence" value="ECO:0007669"/>
    <property type="project" value="UniProtKB-KW"/>
</dbReference>
<keyword evidence="3 5" id="KW-0378">Hydrolase</keyword>
<dbReference type="InterPro" id="IPR029045">
    <property type="entry name" value="ClpP/crotonase-like_dom_sf"/>
</dbReference>
<dbReference type="SUPFAM" id="SSF50156">
    <property type="entry name" value="PDZ domain-like"/>
    <property type="match status" value="1"/>
</dbReference>
<evidence type="ECO:0000256" key="2">
    <source>
        <dbReference type="ARBA" id="ARBA00022670"/>
    </source>
</evidence>
<dbReference type="Gene3D" id="3.30.750.44">
    <property type="match status" value="1"/>
</dbReference>
<evidence type="ECO:0000313" key="8">
    <source>
        <dbReference type="Proteomes" id="UP000295375"/>
    </source>
</evidence>
<dbReference type="GO" id="GO:0004175">
    <property type="term" value="F:endopeptidase activity"/>
    <property type="evidence" value="ECO:0007669"/>
    <property type="project" value="TreeGrafter"/>
</dbReference>
<dbReference type="FunFam" id="2.30.42.10:FF:000063">
    <property type="entry name" value="Peptidase, S41 family"/>
    <property type="match status" value="1"/>
</dbReference>
<dbReference type="PROSITE" id="PS50106">
    <property type="entry name" value="PDZ"/>
    <property type="match status" value="1"/>
</dbReference>
<dbReference type="Gene3D" id="2.30.42.10">
    <property type="match status" value="1"/>
</dbReference>
<dbReference type="InterPro" id="IPR055210">
    <property type="entry name" value="CtpA/B_N"/>
</dbReference>
<dbReference type="FunFam" id="3.90.226.10:FF:000029">
    <property type="entry name" value="Peptidase, S41 family"/>
    <property type="match status" value="1"/>
</dbReference>
<dbReference type="PANTHER" id="PTHR32060:SF30">
    <property type="entry name" value="CARBOXY-TERMINAL PROCESSING PROTEASE CTPA"/>
    <property type="match status" value="1"/>
</dbReference>
<organism evidence="7 8">
    <name type="scientific">Permianibacter aggregans</name>
    <dbReference type="NCBI Taxonomy" id="1510150"/>
    <lineage>
        <taxon>Bacteria</taxon>
        <taxon>Pseudomonadati</taxon>
        <taxon>Pseudomonadota</taxon>
        <taxon>Gammaproteobacteria</taxon>
        <taxon>Pseudomonadales</taxon>
        <taxon>Pseudomonadaceae</taxon>
        <taxon>Permianibacter</taxon>
    </lineage>
</organism>
<dbReference type="SMART" id="SM00228">
    <property type="entry name" value="PDZ"/>
    <property type="match status" value="1"/>
</dbReference>
<dbReference type="RefSeq" id="WP_133589316.1">
    <property type="nucleotide sequence ID" value="NZ_CP037953.1"/>
</dbReference>
<dbReference type="InterPro" id="IPR005151">
    <property type="entry name" value="Tail-specific_protease"/>
</dbReference>
<evidence type="ECO:0000313" key="7">
    <source>
        <dbReference type="EMBL" id="TDQ49046.1"/>
    </source>
</evidence>